<dbReference type="EMBL" id="BSXS01013569">
    <property type="protein sequence ID" value="GMF04200.1"/>
    <property type="molecule type" value="Genomic_DNA"/>
</dbReference>
<name>A0ACB5U960_AMBMO</name>
<evidence type="ECO:0000313" key="1">
    <source>
        <dbReference type="EMBL" id="GMF04200.1"/>
    </source>
</evidence>
<evidence type="ECO:0000313" key="2">
    <source>
        <dbReference type="Proteomes" id="UP001165064"/>
    </source>
</evidence>
<comment type="caution">
    <text evidence="1">The sequence shown here is derived from an EMBL/GenBank/DDBJ whole genome shotgun (WGS) entry which is preliminary data.</text>
</comment>
<accession>A0ACB5U960</accession>
<gene>
    <name evidence="1" type="ORF">Amon02_001203700</name>
</gene>
<dbReference type="Proteomes" id="UP001165064">
    <property type="component" value="Unassembled WGS sequence"/>
</dbReference>
<proteinExistence type="predicted"/>
<protein>
    <submittedName>
        <fullName evidence="1">Unnamed protein product</fullName>
    </submittedName>
</protein>
<keyword evidence="2" id="KW-1185">Reference proteome</keyword>
<reference evidence="1" key="1">
    <citation type="submission" date="2023-04" db="EMBL/GenBank/DDBJ databases">
        <title>Ambrosiozyma monospora NBRC 10751.</title>
        <authorList>
            <person name="Ichikawa N."/>
            <person name="Sato H."/>
            <person name="Tonouchi N."/>
        </authorList>
    </citation>
    <scope>NUCLEOTIDE SEQUENCE</scope>
    <source>
        <strain evidence="1">NBRC 10751</strain>
    </source>
</reference>
<sequence>MLISKHESNDTTTNKNSNGLTTPGLDTDRDSTTSSSSLSNMADHHIVSPSLNDAPVDVASSSPHPNQRDDNIKSENLQSDQDQPDDNFPSPRQILQRRRDEHLMMWKIMRFRARLELSTPISY</sequence>
<organism evidence="1 2">
    <name type="scientific">Ambrosiozyma monospora</name>
    <name type="common">Yeast</name>
    <name type="synonym">Endomycopsis monosporus</name>
    <dbReference type="NCBI Taxonomy" id="43982"/>
    <lineage>
        <taxon>Eukaryota</taxon>
        <taxon>Fungi</taxon>
        <taxon>Dikarya</taxon>
        <taxon>Ascomycota</taxon>
        <taxon>Saccharomycotina</taxon>
        <taxon>Pichiomycetes</taxon>
        <taxon>Pichiales</taxon>
        <taxon>Pichiaceae</taxon>
        <taxon>Ambrosiozyma</taxon>
    </lineage>
</organism>